<proteinExistence type="predicted"/>
<dbReference type="AlphaFoldDB" id="A0A8K0XPL9"/>
<feature type="region of interest" description="Disordered" evidence="1">
    <location>
        <begin position="1"/>
        <end position="40"/>
    </location>
</feature>
<organism evidence="4 5">
    <name type="scientific">Cristinia sonorae</name>
    <dbReference type="NCBI Taxonomy" id="1940300"/>
    <lineage>
        <taxon>Eukaryota</taxon>
        <taxon>Fungi</taxon>
        <taxon>Dikarya</taxon>
        <taxon>Basidiomycota</taxon>
        <taxon>Agaricomycotina</taxon>
        <taxon>Agaricomycetes</taxon>
        <taxon>Agaricomycetidae</taxon>
        <taxon>Agaricales</taxon>
        <taxon>Pleurotineae</taxon>
        <taxon>Stephanosporaceae</taxon>
        <taxon>Cristinia</taxon>
    </lineage>
</organism>
<keyword evidence="2" id="KW-0472">Membrane</keyword>
<evidence type="ECO:0000256" key="1">
    <source>
        <dbReference type="SAM" id="MobiDB-lite"/>
    </source>
</evidence>
<feature type="transmembrane region" description="Helical" evidence="2">
    <location>
        <begin position="147"/>
        <end position="171"/>
    </location>
</feature>
<accession>A0A8K0XPL9</accession>
<dbReference type="EMBL" id="JAEVFJ010000017">
    <property type="protein sequence ID" value="KAH8100076.1"/>
    <property type="molecule type" value="Genomic_DNA"/>
</dbReference>
<keyword evidence="2" id="KW-1133">Transmembrane helix</keyword>
<evidence type="ECO:0000313" key="5">
    <source>
        <dbReference type="Proteomes" id="UP000813824"/>
    </source>
</evidence>
<sequence>MPSPSPPSGISRARVPPSNASVQMETIPEDQAGAHNAANKPGIAITAPSWKTRRRFWLRYRVASKEDDDQFLRTRRDDLDNAILFATLFAGLAATIGAMIVDDFDADPDAANQLLLQNIQLILLSMATGSPPPQIQSLPVWNGPGPFVTWVQSVLYASLACSLLVALGAVLGKQWINRYDTFAERGSEEDLCIQRQRKYDALRDWHFHTMLEGLFILLQLSLLLFSLALSAVIYQKQHVVGGVLITMHGIGAVLYVVGIVWSLEYPESPYATAVSEEIKELLLAANRIAALLYRRIFVLVRWTSVMWGLVRRFFKSIFSRAMVPSWMRYGWRRLRGIHQDSTYDEESPELPLPQAGPSDGQDATDSEESLPSTYTDLAFTPTLPDRSAVAATLWALKTCTDPDIRQDIYHFMPHVNWPSEAIRDHFSTGILDILLAKLKECLEPDADGHLQLRDSRVDDALAHSASFLLVYWELRALTPPEAMSWSKKVFQDPGHWNMADAFQPEQIRRIIGKDWSEDIQMLHLVYLSLGPHFKEQYYSDKLIGYISDDPRSDHSEPALDSLVARTLFYLVQASDLDDWSRLQRVGLLDELGHAFTEARSEEARWIVVMAFAMMAGYPLQSDLESLTLKRIHEVEGEKAVQFVLGQLKHVLYSLAGHTAADELSQGMGAMLKMDQDNRGGGWPKLLTRFSEALQTATVGPATLRLPNLFPHYLELCQATFSNLIHPDDFDFDFSPRSPWSKRVWFAVRALQLAELPIPDPFAAPEAVESFPPQWKTTTEPQRLEWLAEFLKALPHLSASRNTGELESLLQATAKAFLLLSQTQDMGPTWKSILPPAFEWAMQIQNAYLEVSKHTGRHLSQLQWSTLFLVYSLAKRGSIVLTLPGIQNFVVKQVAYPIRKSLANKKNVQHLFLRDRLFVHILFTLSHGDQDDDDGQSTLGQSWLDDPENRGYVRQWVLIIKRWMIHPAPYILDIASRPGALMISSMLQGESFLEPKETYWSDDFYNVLQVRMVAIWWNWWDVLLGSENKERLATTTLDFLTKMETRTAVDIEWHINAILRLIGHLQVSDEEVTSPETGLIEQLRMKLECMSRRIREHKAQSLFGMSQNRPDSQASQRFRPRMRERRVSGRNQRLVGRGHRRRDSRTDEPRTQIESFSATPGTSGTNQIEP</sequence>
<name>A0A8K0XPL9_9AGAR</name>
<reference evidence="4" key="1">
    <citation type="journal article" date="2021" name="New Phytol.">
        <title>Evolutionary innovations through gain and loss of genes in the ectomycorrhizal Boletales.</title>
        <authorList>
            <person name="Wu G."/>
            <person name="Miyauchi S."/>
            <person name="Morin E."/>
            <person name="Kuo A."/>
            <person name="Drula E."/>
            <person name="Varga T."/>
            <person name="Kohler A."/>
            <person name="Feng B."/>
            <person name="Cao Y."/>
            <person name="Lipzen A."/>
            <person name="Daum C."/>
            <person name="Hundley H."/>
            <person name="Pangilinan J."/>
            <person name="Johnson J."/>
            <person name="Barry K."/>
            <person name="LaButti K."/>
            <person name="Ng V."/>
            <person name="Ahrendt S."/>
            <person name="Min B."/>
            <person name="Choi I.G."/>
            <person name="Park H."/>
            <person name="Plett J.M."/>
            <person name="Magnuson J."/>
            <person name="Spatafora J.W."/>
            <person name="Nagy L.G."/>
            <person name="Henrissat B."/>
            <person name="Grigoriev I.V."/>
            <person name="Yang Z.L."/>
            <person name="Xu J."/>
            <person name="Martin F.M."/>
        </authorList>
    </citation>
    <scope>NUCLEOTIDE SEQUENCE</scope>
    <source>
        <strain evidence="4">KKN 215</strain>
    </source>
</reference>
<evidence type="ECO:0000256" key="2">
    <source>
        <dbReference type="SAM" id="Phobius"/>
    </source>
</evidence>
<feature type="transmembrane region" description="Helical" evidence="2">
    <location>
        <begin position="82"/>
        <end position="101"/>
    </location>
</feature>
<feature type="region of interest" description="Disordered" evidence="1">
    <location>
        <begin position="1099"/>
        <end position="1169"/>
    </location>
</feature>
<feature type="transmembrane region" description="Helical" evidence="2">
    <location>
        <begin position="296"/>
        <end position="314"/>
    </location>
</feature>
<keyword evidence="5" id="KW-1185">Reference proteome</keyword>
<dbReference type="OrthoDB" id="3247591at2759"/>
<feature type="compositionally biased region" description="Polar residues" evidence="1">
    <location>
        <begin position="1151"/>
        <end position="1169"/>
    </location>
</feature>
<dbReference type="Pfam" id="PF20153">
    <property type="entry name" value="DUF6535"/>
    <property type="match status" value="1"/>
</dbReference>
<dbReference type="InterPro" id="IPR045338">
    <property type="entry name" value="DUF6535"/>
</dbReference>
<evidence type="ECO:0000313" key="4">
    <source>
        <dbReference type="EMBL" id="KAH8100076.1"/>
    </source>
</evidence>
<evidence type="ECO:0000259" key="3">
    <source>
        <dbReference type="Pfam" id="PF20153"/>
    </source>
</evidence>
<comment type="caution">
    <text evidence="4">The sequence shown here is derived from an EMBL/GenBank/DDBJ whole genome shotgun (WGS) entry which is preliminary data.</text>
</comment>
<feature type="domain" description="DUF6535" evidence="3">
    <location>
        <begin position="57"/>
        <end position="232"/>
    </location>
</feature>
<feature type="transmembrane region" description="Helical" evidence="2">
    <location>
        <begin position="213"/>
        <end position="234"/>
    </location>
</feature>
<feature type="compositionally biased region" description="Polar residues" evidence="1">
    <location>
        <begin position="1102"/>
        <end position="1115"/>
    </location>
</feature>
<keyword evidence="2" id="KW-0812">Transmembrane</keyword>
<feature type="region of interest" description="Disordered" evidence="1">
    <location>
        <begin position="343"/>
        <end position="369"/>
    </location>
</feature>
<dbReference type="Proteomes" id="UP000813824">
    <property type="component" value="Unassembled WGS sequence"/>
</dbReference>
<gene>
    <name evidence="4" type="ORF">BXZ70DRAFT_202285</name>
</gene>
<protein>
    <recommendedName>
        <fullName evidence="3">DUF6535 domain-containing protein</fullName>
    </recommendedName>
</protein>
<feature type="transmembrane region" description="Helical" evidence="2">
    <location>
        <begin position="240"/>
        <end position="261"/>
    </location>
</feature>